<proteinExistence type="predicted"/>
<evidence type="ECO:0000313" key="2">
    <source>
        <dbReference type="Proteomes" id="UP000287447"/>
    </source>
</evidence>
<dbReference type="AlphaFoldDB" id="A0A437QVF7"/>
<dbReference type="OrthoDB" id="4731087at2"/>
<gene>
    <name evidence="1" type="ORF">EOI86_03835</name>
</gene>
<dbReference type="EMBL" id="SADE01000001">
    <property type="protein sequence ID" value="RVU38426.1"/>
    <property type="molecule type" value="Genomic_DNA"/>
</dbReference>
<name>A0A437QVF7_9PROT</name>
<accession>A0A437QVF7</accession>
<keyword evidence="2" id="KW-1185">Reference proteome</keyword>
<dbReference type="RefSeq" id="WP_127763797.1">
    <property type="nucleotide sequence ID" value="NZ_SADE01000001.1"/>
</dbReference>
<evidence type="ECO:0000313" key="1">
    <source>
        <dbReference type="EMBL" id="RVU38426.1"/>
    </source>
</evidence>
<organism evidence="1 2">
    <name type="scientific">Hwanghaeella grinnelliae</name>
    <dbReference type="NCBI Taxonomy" id="2500179"/>
    <lineage>
        <taxon>Bacteria</taxon>
        <taxon>Pseudomonadati</taxon>
        <taxon>Pseudomonadota</taxon>
        <taxon>Alphaproteobacteria</taxon>
        <taxon>Rhodospirillales</taxon>
        <taxon>Rhodospirillaceae</taxon>
        <taxon>Hwanghaeella</taxon>
    </lineage>
</organism>
<comment type="caution">
    <text evidence="1">The sequence shown here is derived from an EMBL/GenBank/DDBJ whole genome shotgun (WGS) entry which is preliminary data.</text>
</comment>
<protein>
    <submittedName>
        <fullName evidence="1">Uncharacterized protein</fullName>
    </submittedName>
</protein>
<sequence length="112" mass="12727">MQTFKSQAAQGDFLITRVAALPKRAEPVYEKDGVAILAHSETGHHHVIDAKAATLYRLPEAIYEAFLVVEKAAVIEHRRTWDTHEALKVDPGIYRINRQREYVPEGYRLASD</sequence>
<dbReference type="Proteomes" id="UP000287447">
    <property type="component" value="Unassembled WGS sequence"/>
</dbReference>
<reference evidence="2" key="1">
    <citation type="submission" date="2019-01" db="EMBL/GenBank/DDBJ databases">
        <title>Gri0909 isolated from a small marine red alga.</title>
        <authorList>
            <person name="Kim J."/>
            <person name="Jeong S.E."/>
            <person name="Jeon C.O."/>
        </authorList>
    </citation>
    <scope>NUCLEOTIDE SEQUENCE [LARGE SCALE GENOMIC DNA]</scope>
    <source>
        <strain evidence="2">Gri0909</strain>
    </source>
</reference>